<dbReference type="RefSeq" id="WP_251739429.1">
    <property type="nucleotide sequence ID" value="NZ_JBHUOJ010000004.1"/>
</dbReference>
<proteinExistence type="predicted"/>
<gene>
    <name evidence="2" type="ORF">ACFSYS_02530</name>
</gene>
<keyword evidence="1" id="KW-0472">Membrane</keyword>
<protein>
    <submittedName>
        <fullName evidence="2">Uncharacterized protein</fullName>
    </submittedName>
</protein>
<reference evidence="3" key="1">
    <citation type="journal article" date="2019" name="Int. J. Syst. Evol. Microbiol.">
        <title>The Global Catalogue of Microorganisms (GCM) 10K type strain sequencing project: providing services to taxonomists for standard genome sequencing and annotation.</title>
        <authorList>
            <consortium name="The Broad Institute Genomics Platform"/>
            <consortium name="The Broad Institute Genome Sequencing Center for Infectious Disease"/>
            <person name="Wu L."/>
            <person name="Ma J."/>
        </authorList>
    </citation>
    <scope>NUCLEOTIDE SEQUENCE [LARGE SCALE GENOMIC DNA]</scope>
    <source>
        <strain evidence="3">KCTC 52925</strain>
    </source>
</reference>
<evidence type="ECO:0000256" key="1">
    <source>
        <dbReference type="SAM" id="Phobius"/>
    </source>
</evidence>
<feature type="transmembrane region" description="Helical" evidence="1">
    <location>
        <begin position="7"/>
        <end position="28"/>
    </location>
</feature>
<evidence type="ECO:0000313" key="2">
    <source>
        <dbReference type="EMBL" id="MFD2832145.1"/>
    </source>
</evidence>
<keyword evidence="1" id="KW-0812">Transmembrane</keyword>
<dbReference type="EMBL" id="JBHUOJ010000004">
    <property type="protein sequence ID" value="MFD2832145.1"/>
    <property type="molecule type" value="Genomic_DNA"/>
</dbReference>
<accession>A0ABW5WZ92</accession>
<keyword evidence="1" id="KW-1133">Transmembrane helix</keyword>
<organism evidence="2 3">
    <name type="scientific">Christiangramia antarctica</name>
    <dbReference type="NCBI Taxonomy" id="2058158"/>
    <lineage>
        <taxon>Bacteria</taxon>
        <taxon>Pseudomonadati</taxon>
        <taxon>Bacteroidota</taxon>
        <taxon>Flavobacteriia</taxon>
        <taxon>Flavobacteriales</taxon>
        <taxon>Flavobacteriaceae</taxon>
        <taxon>Christiangramia</taxon>
    </lineage>
</organism>
<keyword evidence="3" id="KW-1185">Reference proteome</keyword>
<sequence>MNFYEEILKGCILFFTIGILLEIITDFYTTSFVEISIADLVELLITGVLVSIFIVPLSFRWKKYYENKKPQK</sequence>
<feature type="transmembrane region" description="Helical" evidence="1">
    <location>
        <begin position="40"/>
        <end position="59"/>
    </location>
</feature>
<name>A0ABW5WZ92_9FLAO</name>
<dbReference type="Proteomes" id="UP001597438">
    <property type="component" value="Unassembled WGS sequence"/>
</dbReference>
<evidence type="ECO:0000313" key="3">
    <source>
        <dbReference type="Proteomes" id="UP001597438"/>
    </source>
</evidence>
<comment type="caution">
    <text evidence="2">The sequence shown here is derived from an EMBL/GenBank/DDBJ whole genome shotgun (WGS) entry which is preliminary data.</text>
</comment>